<name>A0A9P4NKC4_9PEZI</name>
<proteinExistence type="predicted"/>
<feature type="non-terminal residue" evidence="1">
    <location>
        <position position="1"/>
    </location>
</feature>
<reference evidence="1" key="1">
    <citation type="journal article" date="2020" name="Stud. Mycol.">
        <title>101 Dothideomycetes genomes: a test case for predicting lifestyles and emergence of pathogens.</title>
        <authorList>
            <person name="Haridas S."/>
            <person name="Albert R."/>
            <person name="Binder M."/>
            <person name="Bloem J."/>
            <person name="Labutti K."/>
            <person name="Salamov A."/>
            <person name="Andreopoulos B."/>
            <person name="Baker S."/>
            <person name="Barry K."/>
            <person name="Bills G."/>
            <person name="Bluhm B."/>
            <person name="Cannon C."/>
            <person name="Castanera R."/>
            <person name="Culley D."/>
            <person name="Daum C."/>
            <person name="Ezra D."/>
            <person name="Gonzalez J."/>
            <person name="Henrissat B."/>
            <person name="Kuo A."/>
            <person name="Liang C."/>
            <person name="Lipzen A."/>
            <person name="Lutzoni F."/>
            <person name="Magnuson J."/>
            <person name="Mondo S."/>
            <person name="Nolan M."/>
            <person name="Ohm R."/>
            <person name="Pangilinan J."/>
            <person name="Park H.-J."/>
            <person name="Ramirez L."/>
            <person name="Alfaro M."/>
            <person name="Sun H."/>
            <person name="Tritt A."/>
            <person name="Yoshinaga Y."/>
            <person name="Zwiers L.-H."/>
            <person name="Turgeon B."/>
            <person name="Goodwin S."/>
            <person name="Spatafora J."/>
            <person name="Crous P."/>
            <person name="Grigoriev I."/>
        </authorList>
    </citation>
    <scope>NUCLEOTIDE SEQUENCE</scope>
    <source>
        <strain evidence="1">CBS 130266</strain>
    </source>
</reference>
<comment type="caution">
    <text evidence="1">The sequence shown here is derived from an EMBL/GenBank/DDBJ whole genome shotgun (WGS) entry which is preliminary data.</text>
</comment>
<dbReference type="AlphaFoldDB" id="A0A9P4NKC4"/>
<gene>
    <name evidence="1" type="ORF">EJ08DRAFT_594379</name>
</gene>
<organism evidence="1 2">
    <name type="scientific">Tothia fuscella</name>
    <dbReference type="NCBI Taxonomy" id="1048955"/>
    <lineage>
        <taxon>Eukaryota</taxon>
        <taxon>Fungi</taxon>
        <taxon>Dikarya</taxon>
        <taxon>Ascomycota</taxon>
        <taxon>Pezizomycotina</taxon>
        <taxon>Dothideomycetes</taxon>
        <taxon>Pleosporomycetidae</taxon>
        <taxon>Venturiales</taxon>
        <taxon>Cylindrosympodiaceae</taxon>
        <taxon>Tothia</taxon>
    </lineage>
</organism>
<dbReference type="EMBL" id="MU007069">
    <property type="protein sequence ID" value="KAF2425550.1"/>
    <property type="molecule type" value="Genomic_DNA"/>
</dbReference>
<evidence type="ECO:0000313" key="1">
    <source>
        <dbReference type="EMBL" id="KAF2425550.1"/>
    </source>
</evidence>
<accession>A0A9P4NKC4</accession>
<dbReference type="Proteomes" id="UP000800235">
    <property type="component" value="Unassembled WGS sequence"/>
</dbReference>
<keyword evidence="2" id="KW-1185">Reference proteome</keyword>
<sequence length="63" mass="7293">KEGGILLILNTYNSSYKSSLYNTALFYSTASRTLNDRAYRRIVRVDSRVNNYKLSTIEEKVLL</sequence>
<protein>
    <submittedName>
        <fullName evidence="1">Uncharacterized protein</fullName>
    </submittedName>
</protein>
<evidence type="ECO:0000313" key="2">
    <source>
        <dbReference type="Proteomes" id="UP000800235"/>
    </source>
</evidence>